<evidence type="ECO:0000259" key="1">
    <source>
        <dbReference type="Pfam" id="PF00144"/>
    </source>
</evidence>
<accession>A0A918Q385</accession>
<dbReference type="RefSeq" id="WP_229869052.1">
    <property type="nucleotide sequence ID" value="NZ_BMWG01000005.1"/>
</dbReference>
<dbReference type="PANTHER" id="PTHR46825:SF7">
    <property type="entry name" value="D-ALANYL-D-ALANINE CARBOXYPEPTIDASE"/>
    <property type="match status" value="1"/>
</dbReference>
<dbReference type="InterPro" id="IPR012338">
    <property type="entry name" value="Beta-lactam/transpept-like"/>
</dbReference>
<dbReference type="InterPro" id="IPR050491">
    <property type="entry name" value="AmpC-like"/>
</dbReference>
<keyword evidence="2" id="KW-0378">Hydrolase</keyword>
<dbReference type="SUPFAM" id="SSF56601">
    <property type="entry name" value="beta-lactamase/transpeptidase-like"/>
    <property type="match status" value="1"/>
</dbReference>
<dbReference type="Gene3D" id="3.40.710.10">
    <property type="entry name" value="DD-peptidase/beta-lactamase superfamily"/>
    <property type="match status" value="1"/>
</dbReference>
<dbReference type="InterPro" id="IPR001466">
    <property type="entry name" value="Beta-lactam-related"/>
</dbReference>
<dbReference type="Proteomes" id="UP000630936">
    <property type="component" value="Unassembled WGS sequence"/>
</dbReference>
<evidence type="ECO:0000313" key="2">
    <source>
        <dbReference type="EMBL" id="GGZ29183.1"/>
    </source>
</evidence>
<dbReference type="AlphaFoldDB" id="A0A918Q385"/>
<dbReference type="EMBL" id="BMWG01000005">
    <property type="protein sequence ID" value="GGZ29183.1"/>
    <property type="molecule type" value="Genomic_DNA"/>
</dbReference>
<name>A0A918Q385_9ACTN</name>
<reference evidence="2" key="2">
    <citation type="submission" date="2020-09" db="EMBL/GenBank/DDBJ databases">
        <authorList>
            <person name="Sun Q."/>
            <person name="Ohkuma M."/>
        </authorList>
    </citation>
    <scope>NUCLEOTIDE SEQUENCE</scope>
    <source>
        <strain evidence="2">JCM 4988</strain>
    </source>
</reference>
<reference evidence="2" key="1">
    <citation type="journal article" date="2014" name="Int. J. Syst. Evol. Microbiol.">
        <title>Complete genome sequence of Corynebacterium casei LMG S-19264T (=DSM 44701T), isolated from a smear-ripened cheese.</title>
        <authorList>
            <consortium name="US DOE Joint Genome Institute (JGI-PGF)"/>
            <person name="Walter F."/>
            <person name="Albersmeier A."/>
            <person name="Kalinowski J."/>
            <person name="Ruckert C."/>
        </authorList>
    </citation>
    <scope>NUCLEOTIDE SEQUENCE</scope>
    <source>
        <strain evidence="2">JCM 4988</strain>
    </source>
</reference>
<evidence type="ECO:0000313" key="3">
    <source>
        <dbReference type="Proteomes" id="UP000630936"/>
    </source>
</evidence>
<feature type="domain" description="Beta-lactamase-related" evidence="1">
    <location>
        <begin position="21"/>
        <end position="338"/>
    </location>
</feature>
<dbReference type="PANTHER" id="PTHR46825">
    <property type="entry name" value="D-ALANYL-D-ALANINE-CARBOXYPEPTIDASE/ENDOPEPTIDASE AMPH"/>
    <property type="match status" value="1"/>
</dbReference>
<protein>
    <submittedName>
        <fullName evidence="2">Serine hydrolase</fullName>
    </submittedName>
</protein>
<dbReference type="GO" id="GO:0016787">
    <property type="term" value="F:hydrolase activity"/>
    <property type="evidence" value="ECO:0007669"/>
    <property type="project" value="UniProtKB-KW"/>
</dbReference>
<organism evidence="2 3">
    <name type="scientific">Streptomyces inusitatus</name>
    <dbReference type="NCBI Taxonomy" id="68221"/>
    <lineage>
        <taxon>Bacteria</taxon>
        <taxon>Bacillati</taxon>
        <taxon>Actinomycetota</taxon>
        <taxon>Actinomycetes</taxon>
        <taxon>Kitasatosporales</taxon>
        <taxon>Streptomycetaceae</taxon>
        <taxon>Streptomyces</taxon>
    </lineage>
</organism>
<keyword evidence="3" id="KW-1185">Reference proteome</keyword>
<dbReference type="Pfam" id="PF00144">
    <property type="entry name" value="Beta-lactamase"/>
    <property type="match status" value="1"/>
</dbReference>
<gene>
    <name evidence="2" type="ORF">GCM10010387_23140</name>
</gene>
<sequence length="349" mass="37042">MSSDLAGPLGTLLEPMAEAADRRASTVISVYADGETATLCRGSTARTAGVPVTDRTRFELGSVTKTFTALLFADMAARGEVSLEEPLSARVPRWALPRGPAGAGITLEHLATHTSGLPRLPPGLLRTAVPYWTTNPYQAYPAHRLLDSLARTRVRGRPGARVRYSNFGMGLLGHLLTSRGTTGYGPMLEARVLRPLGLGDTSAGPGEPQATGHWHGRPRPPFVIPALPGAGAVRSSARDLLRYLRCHIAPDSPSGPGISLRGALYEVVRPRPRAPGGPELCLAWTRRALPGGDLYFHLGATRGFTTFIGFGQDPAVAVVALTNISPTLSCRFTQAGYDLLRAVSGRSGR</sequence>
<proteinExistence type="predicted"/>
<comment type="caution">
    <text evidence="2">The sequence shown here is derived from an EMBL/GenBank/DDBJ whole genome shotgun (WGS) entry which is preliminary data.</text>
</comment>